<reference evidence="7 8" key="1">
    <citation type="submission" date="2019-01" db="EMBL/GenBank/DDBJ databases">
        <title>Nocardioides guangzhouensis sp. nov., an actinobacterium isolated from soil.</title>
        <authorList>
            <person name="Fu Y."/>
            <person name="Cai Y."/>
            <person name="Lin Z."/>
            <person name="Chen P."/>
        </authorList>
    </citation>
    <scope>NUCLEOTIDE SEQUENCE [LARGE SCALE GENOMIC DNA]</scope>
    <source>
        <strain evidence="7 8">130</strain>
    </source>
</reference>
<accession>A0A4Q4Z8U7</accession>
<keyword evidence="4 6" id="KW-1133">Transmembrane helix</keyword>
<name>A0A4Q4Z8U7_9ACTN</name>
<feature type="transmembrane region" description="Helical" evidence="6">
    <location>
        <begin position="100"/>
        <end position="121"/>
    </location>
</feature>
<feature type="transmembrane region" description="Helical" evidence="6">
    <location>
        <begin position="382"/>
        <end position="405"/>
    </location>
</feature>
<dbReference type="OrthoDB" id="9804700at2"/>
<dbReference type="Pfam" id="PF13520">
    <property type="entry name" value="AA_permease_2"/>
    <property type="match status" value="1"/>
</dbReference>
<proteinExistence type="predicted"/>
<gene>
    <name evidence="7" type="ORF">EKO23_16410</name>
</gene>
<dbReference type="InterPro" id="IPR002293">
    <property type="entry name" value="AA/rel_permease1"/>
</dbReference>
<dbReference type="GO" id="GO:0016020">
    <property type="term" value="C:membrane"/>
    <property type="evidence" value="ECO:0007669"/>
    <property type="project" value="UniProtKB-SubCell"/>
</dbReference>
<organism evidence="7 8">
    <name type="scientific">Nocardioides guangzhouensis</name>
    <dbReference type="NCBI Taxonomy" id="2497878"/>
    <lineage>
        <taxon>Bacteria</taxon>
        <taxon>Bacillati</taxon>
        <taxon>Actinomycetota</taxon>
        <taxon>Actinomycetes</taxon>
        <taxon>Propionibacteriales</taxon>
        <taxon>Nocardioidaceae</taxon>
        <taxon>Nocardioides</taxon>
    </lineage>
</organism>
<evidence type="ECO:0000256" key="2">
    <source>
        <dbReference type="ARBA" id="ARBA00022475"/>
    </source>
</evidence>
<evidence type="ECO:0000256" key="6">
    <source>
        <dbReference type="SAM" id="Phobius"/>
    </source>
</evidence>
<evidence type="ECO:0000313" key="7">
    <source>
        <dbReference type="EMBL" id="RYP84242.1"/>
    </source>
</evidence>
<keyword evidence="3 6" id="KW-0812">Transmembrane</keyword>
<dbReference type="Gene3D" id="1.20.1740.10">
    <property type="entry name" value="Amino acid/polyamine transporter I"/>
    <property type="match status" value="1"/>
</dbReference>
<dbReference type="PIRSF" id="PIRSF006060">
    <property type="entry name" value="AA_transporter"/>
    <property type="match status" value="1"/>
</dbReference>
<evidence type="ECO:0000256" key="5">
    <source>
        <dbReference type="ARBA" id="ARBA00023136"/>
    </source>
</evidence>
<keyword evidence="5 6" id="KW-0472">Membrane</keyword>
<feature type="transmembrane region" description="Helical" evidence="6">
    <location>
        <begin position="160"/>
        <end position="179"/>
    </location>
</feature>
<feature type="transmembrane region" description="Helical" evidence="6">
    <location>
        <begin position="199"/>
        <end position="221"/>
    </location>
</feature>
<dbReference type="Proteomes" id="UP000295198">
    <property type="component" value="Unassembled WGS sequence"/>
</dbReference>
<evidence type="ECO:0000256" key="1">
    <source>
        <dbReference type="ARBA" id="ARBA00004651"/>
    </source>
</evidence>
<keyword evidence="2" id="KW-1003">Cell membrane</keyword>
<dbReference type="PANTHER" id="PTHR42770:SF11">
    <property type="entry name" value="INNER MEMBRANE TRANSPORT PROTEIN YBAT"/>
    <property type="match status" value="1"/>
</dbReference>
<protein>
    <submittedName>
        <fullName evidence="7">APC family permease</fullName>
    </submittedName>
</protein>
<feature type="transmembrane region" description="Helical" evidence="6">
    <location>
        <begin position="352"/>
        <end position="370"/>
    </location>
</feature>
<keyword evidence="8" id="KW-1185">Reference proteome</keyword>
<evidence type="ECO:0000256" key="4">
    <source>
        <dbReference type="ARBA" id="ARBA00022989"/>
    </source>
</evidence>
<dbReference type="InterPro" id="IPR050367">
    <property type="entry name" value="APC_superfamily"/>
</dbReference>
<dbReference type="GO" id="GO:0055085">
    <property type="term" value="P:transmembrane transport"/>
    <property type="evidence" value="ECO:0007669"/>
    <property type="project" value="InterPro"/>
</dbReference>
<feature type="transmembrane region" description="Helical" evidence="6">
    <location>
        <begin position="51"/>
        <end position="72"/>
    </location>
</feature>
<feature type="transmembrane region" description="Helical" evidence="6">
    <location>
        <begin position="411"/>
        <end position="428"/>
    </location>
</feature>
<sequence>MVEDLSGDPSGPGDSTAPRLSVRQAAFIGVGSMVGAGIFALLGSAGEVAGAAVWVSFLLAGIVAVLQGYSFAKLGARYPSGGGFLEYVIRGWGDGHFTGAIAWMLLAVNAIITAMVAVSFGSYASDAFTNDDAWVKPFAVLVLLVMTALNVLGSRTVARAQTVVVVVVVGILTVFSVATLSSADRDLLAFSGYPPFADIVSSVALTFFAFLGFGVITFTAKDLADPQRQLPRAVYLALGIATVVYLGVSIGVFGTLTVQEVIDSGGTALAVAAEPTLGQAGYWMMTVTALFATAGATNSGLYPATGLADEMAARGQFPPAMGARVGRRASTGIVTTAIAAIVLAVFFDLNAIASIGSAVALVVFALVTLGHLRIRQETGANLWVLLVADLTTVVVLVSFTVTTLVDEPGTLVALLVILALSVALDLIWKSHRPDPAQAS</sequence>
<evidence type="ECO:0000313" key="8">
    <source>
        <dbReference type="Proteomes" id="UP000295198"/>
    </source>
</evidence>
<feature type="transmembrane region" description="Helical" evidence="6">
    <location>
        <begin position="233"/>
        <end position="256"/>
    </location>
</feature>
<dbReference type="PANTHER" id="PTHR42770">
    <property type="entry name" value="AMINO ACID TRANSPORTER-RELATED"/>
    <property type="match status" value="1"/>
</dbReference>
<feature type="transmembrane region" description="Helical" evidence="6">
    <location>
        <begin position="325"/>
        <end position="346"/>
    </location>
</feature>
<dbReference type="AlphaFoldDB" id="A0A4Q4Z8U7"/>
<evidence type="ECO:0000256" key="3">
    <source>
        <dbReference type="ARBA" id="ARBA00022692"/>
    </source>
</evidence>
<feature type="transmembrane region" description="Helical" evidence="6">
    <location>
        <begin position="25"/>
        <end position="45"/>
    </location>
</feature>
<feature type="transmembrane region" description="Helical" evidence="6">
    <location>
        <begin position="282"/>
        <end position="304"/>
    </location>
</feature>
<dbReference type="EMBL" id="SDKM01000025">
    <property type="protein sequence ID" value="RYP84242.1"/>
    <property type="molecule type" value="Genomic_DNA"/>
</dbReference>
<comment type="caution">
    <text evidence="7">The sequence shown here is derived from an EMBL/GenBank/DDBJ whole genome shotgun (WGS) entry which is preliminary data.</text>
</comment>
<comment type="subcellular location">
    <subcellularLocation>
        <location evidence="1">Cell membrane</location>
        <topology evidence="1">Multi-pass membrane protein</topology>
    </subcellularLocation>
</comment>